<dbReference type="EMBL" id="JAODAN010000001">
    <property type="protein sequence ID" value="KAK1927068.1"/>
    <property type="molecule type" value="Genomic_DNA"/>
</dbReference>
<organism evidence="4 5">
    <name type="scientific">Papiliotrema laurentii</name>
    <name type="common">Cryptococcus laurentii</name>
    <dbReference type="NCBI Taxonomy" id="5418"/>
    <lineage>
        <taxon>Eukaryota</taxon>
        <taxon>Fungi</taxon>
        <taxon>Dikarya</taxon>
        <taxon>Basidiomycota</taxon>
        <taxon>Agaricomycotina</taxon>
        <taxon>Tremellomycetes</taxon>
        <taxon>Tremellales</taxon>
        <taxon>Rhynchogastremaceae</taxon>
        <taxon>Papiliotrema</taxon>
    </lineage>
</organism>
<name>A0AAD9L8K4_PAPLA</name>
<dbReference type="AlphaFoldDB" id="A0AAD9L8K4"/>
<comment type="caution">
    <text evidence="4">The sequence shown here is derived from an EMBL/GenBank/DDBJ whole genome shotgun (WGS) entry which is preliminary data.</text>
</comment>
<dbReference type="PANTHER" id="PTHR48112:SF22">
    <property type="entry name" value="MITOCHONDRIAL TRANSCRIPTION FACTOR A, ISOFORM B"/>
    <property type="match status" value="1"/>
</dbReference>
<keyword evidence="1" id="KW-0238">DNA-binding</keyword>
<dbReference type="InterPro" id="IPR009071">
    <property type="entry name" value="HMG_box_dom"/>
</dbReference>
<evidence type="ECO:0000259" key="3">
    <source>
        <dbReference type="SMART" id="SM00398"/>
    </source>
</evidence>
<dbReference type="SMART" id="SM00398">
    <property type="entry name" value="HMG"/>
    <property type="match status" value="1"/>
</dbReference>
<feature type="region of interest" description="Disordered" evidence="2">
    <location>
        <begin position="180"/>
        <end position="271"/>
    </location>
</feature>
<proteinExistence type="predicted"/>
<feature type="domain" description="HMG box" evidence="3">
    <location>
        <begin position="101"/>
        <end position="171"/>
    </location>
</feature>
<accession>A0AAD9L8K4</accession>
<sequence length="271" mass="29314">MSGPTFEEMELKRQEMIASFKDIASAMTRCVQIIEDYTRLSPNSLTASSLSGNIDPALVNLPTTLSAFANVQNAMSAAAPAAEETGKKRAKKEKKPRDPDAPKRPPSAYILFQNDVRDKIRQDNPGMAYKDVLAVISDKWKHLPDASRKDYETAYQLAQSAFRQNEDAYKAGKIISALPVAEESSSDTDTSDSDSSDDVPAAPAYTPQPAITPSILAAAVNSTPKKERKRKNKDAEAPVVVTPAADGEKKASPGIAPCKGSLTMQKKKKKD</sequence>
<gene>
    <name evidence="4" type="ORF">DB88DRAFT_10084</name>
</gene>
<dbReference type="InterPro" id="IPR036910">
    <property type="entry name" value="HMG_box_dom_sf"/>
</dbReference>
<dbReference type="Proteomes" id="UP001182556">
    <property type="component" value="Unassembled WGS sequence"/>
</dbReference>
<dbReference type="InterPro" id="IPR050342">
    <property type="entry name" value="HMGB"/>
</dbReference>
<evidence type="ECO:0000313" key="4">
    <source>
        <dbReference type="EMBL" id="KAK1927068.1"/>
    </source>
</evidence>
<dbReference type="Pfam" id="PF00505">
    <property type="entry name" value="HMG_box"/>
    <property type="match status" value="1"/>
</dbReference>
<protein>
    <submittedName>
        <fullName evidence="4">High mobility group box domain-containing protein</fullName>
    </submittedName>
</protein>
<evidence type="ECO:0000256" key="2">
    <source>
        <dbReference type="SAM" id="MobiDB-lite"/>
    </source>
</evidence>
<dbReference type="PANTHER" id="PTHR48112">
    <property type="entry name" value="HIGH MOBILITY GROUP PROTEIN DSP1"/>
    <property type="match status" value="1"/>
</dbReference>
<keyword evidence="5" id="KW-1185">Reference proteome</keyword>
<evidence type="ECO:0000313" key="5">
    <source>
        <dbReference type="Proteomes" id="UP001182556"/>
    </source>
</evidence>
<feature type="region of interest" description="Disordered" evidence="2">
    <location>
        <begin position="79"/>
        <end position="109"/>
    </location>
</feature>
<reference evidence="4" key="1">
    <citation type="submission" date="2023-02" db="EMBL/GenBank/DDBJ databases">
        <title>Identification and recombinant expression of a fungal hydrolase from Papiliotrema laurentii that hydrolyzes apple cutin and clears colloidal polyester polyurethane.</title>
        <authorList>
            <consortium name="DOE Joint Genome Institute"/>
            <person name="Roman V.A."/>
            <person name="Bojanowski C."/>
            <person name="Crable B.R."/>
            <person name="Wagner D.N."/>
            <person name="Hung C.S."/>
            <person name="Nadeau L.J."/>
            <person name="Schratz L."/>
            <person name="Haridas S."/>
            <person name="Pangilinan J."/>
            <person name="Lipzen A."/>
            <person name="Na H."/>
            <person name="Yan M."/>
            <person name="Ng V."/>
            <person name="Grigoriev I.V."/>
            <person name="Spatafora J.W."/>
            <person name="Barlow D."/>
            <person name="Biffinger J."/>
            <person name="Kelley-Loughnane N."/>
            <person name="Varaljay V.A."/>
            <person name="Crookes-Goodson W.J."/>
        </authorList>
    </citation>
    <scope>NUCLEOTIDE SEQUENCE</scope>
    <source>
        <strain evidence="4">5307AH</strain>
    </source>
</reference>
<feature type="compositionally biased region" description="Acidic residues" evidence="2">
    <location>
        <begin position="184"/>
        <end position="197"/>
    </location>
</feature>
<dbReference type="SUPFAM" id="SSF47095">
    <property type="entry name" value="HMG-box"/>
    <property type="match status" value="1"/>
</dbReference>
<dbReference type="GO" id="GO:0003677">
    <property type="term" value="F:DNA binding"/>
    <property type="evidence" value="ECO:0007669"/>
    <property type="project" value="UniProtKB-KW"/>
</dbReference>
<dbReference type="Gene3D" id="1.10.30.10">
    <property type="entry name" value="High mobility group box domain"/>
    <property type="match status" value="1"/>
</dbReference>
<evidence type="ECO:0000256" key="1">
    <source>
        <dbReference type="ARBA" id="ARBA00023125"/>
    </source>
</evidence>